<accession>A0A8X6HUN8</accession>
<dbReference type="Proteomes" id="UP000887116">
    <property type="component" value="Unassembled WGS sequence"/>
</dbReference>
<dbReference type="AlphaFoldDB" id="A0A8X6HUN8"/>
<organism evidence="1 2">
    <name type="scientific">Trichonephila clavata</name>
    <name type="common">Joro spider</name>
    <name type="synonym">Nephila clavata</name>
    <dbReference type="NCBI Taxonomy" id="2740835"/>
    <lineage>
        <taxon>Eukaryota</taxon>
        <taxon>Metazoa</taxon>
        <taxon>Ecdysozoa</taxon>
        <taxon>Arthropoda</taxon>
        <taxon>Chelicerata</taxon>
        <taxon>Arachnida</taxon>
        <taxon>Araneae</taxon>
        <taxon>Araneomorphae</taxon>
        <taxon>Entelegynae</taxon>
        <taxon>Araneoidea</taxon>
        <taxon>Nephilidae</taxon>
        <taxon>Trichonephila</taxon>
    </lineage>
</organism>
<name>A0A8X6HUN8_TRICU</name>
<comment type="caution">
    <text evidence="1">The sequence shown here is derived from an EMBL/GenBank/DDBJ whole genome shotgun (WGS) entry which is preliminary data.</text>
</comment>
<dbReference type="EMBL" id="BMAO01026469">
    <property type="protein sequence ID" value="GFR09919.1"/>
    <property type="molecule type" value="Genomic_DNA"/>
</dbReference>
<evidence type="ECO:0000313" key="2">
    <source>
        <dbReference type="Proteomes" id="UP000887116"/>
    </source>
</evidence>
<reference evidence="1" key="1">
    <citation type="submission" date="2020-07" db="EMBL/GenBank/DDBJ databases">
        <title>Multicomponent nature underlies the extraordinary mechanical properties of spider dragline silk.</title>
        <authorList>
            <person name="Kono N."/>
            <person name="Nakamura H."/>
            <person name="Mori M."/>
            <person name="Yoshida Y."/>
            <person name="Ohtoshi R."/>
            <person name="Malay A.D."/>
            <person name="Moran D.A.P."/>
            <person name="Tomita M."/>
            <person name="Numata K."/>
            <person name="Arakawa K."/>
        </authorList>
    </citation>
    <scope>NUCLEOTIDE SEQUENCE</scope>
</reference>
<protein>
    <submittedName>
        <fullName evidence="1">Transposable element Tc3 transposase</fullName>
    </submittedName>
</protein>
<keyword evidence="2" id="KW-1185">Reference proteome</keyword>
<proteinExistence type="predicted"/>
<sequence length="122" mass="14287">MITCLEQRFCNAGSVADRKRSGRPSIVNTKVVDVETTLQKSSMEKSRKFAVQLGISPSLSAWRTARKLNFRQFKMHTVHEMKPPDFEKRLNFCKWFRLFLDTNGIRKLDNVFFPFSFFTDEA</sequence>
<evidence type="ECO:0000313" key="1">
    <source>
        <dbReference type="EMBL" id="GFR09919.1"/>
    </source>
</evidence>
<dbReference type="OrthoDB" id="8195099at2759"/>
<gene>
    <name evidence="1" type="primary">tc3a_1</name>
    <name evidence="1" type="ORF">TNCT_724121</name>
</gene>